<accession>A0A2N0VL06</accession>
<protein>
    <submittedName>
        <fullName evidence="1">Uncharacterized protein</fullName>
    </submittedName>
</protein>
<dbReference type="EMBL" id="PISP01000001">
    <property type="protein sequence ID" value="PKD44878.1"/>
    <property type="molecule type" value="Genomic_DNA"/>
</dbReference>
<keyword evidence="2" id="KW-1185">Reference proteome</keyword>
<evidence type="ECO:0000313" key="1">
    <source>
        <dbReference type="EMBL" id="PKD44878.1"/>
    </source>
</evidence>
<proteinExistence type="predicted"/>
<sequence length="484" mass="56821">MRQAILYLKRITITLFILITGLQQVDAQNGVTLMEWEQRTLNFMLDRNNNYGGTLYNRGLFRENVNLMSPEHEIDLLTYRYTMADAYDWQEADQAYRLASGSLNATEFYIENKIKFNYVFNDNHELLVDGTHEEKLRANRFLFQLGYEYRIKENHRVGANHTLTNSKSDLDLSLYYRYGDFETGMIQTGITYLDWGANVVQDLAAGSANQWNDRYKTTYQYKRRPLLFNLKLISPTIKNFRAELLTGIQSYSEKEVSSTEVENLDYWDEEWAHYVGALVQYSHPIGVVGFTYQRRFSKLRRQPLPGSDFDDDFYTRQFSNSGGFFVTGNYQKISVEQWMWLERVVDQLQGDAVPDDISPDYLEDVRRPFDFEEYRLKMKSRLLYGSSEKGAQVGLEFHADYRYLQGEEDPSNGIRDYNFRRAYPIVRERSDRITFTIGYRINPNVYLLAGVSYDVDGDRESGIGWPRQETTRFDGGFGRLSVEW</sequence>
<dbReference type="AlphaFoldDB" id="A0A2N0VL06"/>
<organism evidence="1 2">
    <name type="scientific">Rhodohalobacter barkolensis</name>
    <dbReference type="NCBI Taxonomy" id="2053187"/>
    <lineage>
        <taxon>Bacteria</taxon>
        <taxon>Pseudomonadati</taxon>
        <taxon>Balneolota</taxon>
        <taxon>Balneolia</taxon>
        <taxon>Balneolales</taxon>
        <taxon>Balneolaceae</taxon>
        <taxon>Rhodohalobacter</taxon>
    </lineage>
</organism>
<dbReference type="RefSeq" id="WP_101072166.1">
    <property type="nucleotide sequence ID" value="NZ_PISP01000001.1"/>
</dbReference>
<gene>
    <name evidence="1" type="ORF">CWD77_05305</name>
</gene>
<reference evidence="1 2" key="1">
    <citation type="submission" date="2017-11" db="EMBL/GenBank/DDBJ databases">
        <title>Rhodohalobacter 15182 sp. nov., isolated from a salt lake.</title>
        <authorList>
            <person name="Han S."/>
        </authorList>
    </citation>
    <scope>NUCLEOTIDE SEQUENCE [LARGE SCALE GENOMIC DNA]</scope>
    <source>
        <strain evidence="1 2">15182</strain>
    </source>
</reference>
<evidence type="ECO:0000313" key="2">
    <source>
        <dbReference type="Proteomes" id="UP000233398"/>
    </source>
</evidence>
<name>A0A2N0VL06_9BACT</name>
<comment type="caution">
    <text evidence="1">The sequence shown here is derived from an EMBL/GenBank/DDBJ whole genome shotgun (WGS) entry which is preliminary data.</text>
</comment>
<dbReference type="OrthoDB" id="1491503at2"/>
<dbReference type="Proteomes" id="UP000233398">
    <property type="component" value="Unassembled WGS sequence"/>
</dbReference>